<dbReference type="InterPro" id="IPR051044">
    <property type="entry name" value="MAG_DAG_Lipase"/>
</dbReference>
<evidence type="ECO:0000313" key="2">
    <source>
        <dbReference type="EMBL" id="UFZ06721.1"/>
    </source>
</evidence>
<dbReference type="GO" id="GO:0016787">
    <property type="term" value="F:hydrolase activity"/>
    <property type="evidence" value="ECO:0007669"/>
    <property type="project" value="UniProtKB-KW"/>
</dbReference>
<dbReference type="SUPFAM" id="SSF53474">
    <property type="entry name" value="alpha/beta-Hydrolases"/>
    <property type="match status" value="1"/>
</dbReference>
<dbReference type="Proteomes" id="UP001431010">
    <property type="component" value="Chromosome"/>
</dbReference>
<dbReference type="InterPro" id="IPR029058">
    <property type="entry name" value="AB_hydrolase_fold"/>
</dbReference>
<protein>
    <submittedName>
        <fullName evidence="2">Alpha/beta hydrolase</fullName>
    </submittedName>
</protein>
<proteinExistence type="predicted"/>
<dbReference type="RefSeq" id="WP_231326178.1">
    <property type="nucleotide sequence ID" value="NZ_CP088156.1"/>
</dbReference>
<organism evidence="2 3">
    <name type="scientific">Bradyrhizobium ontarionense</name>
    <dbReference type="NCBI Taxonomy" id="2898149"/>
    <lineage>
        <taxon>Bacteria</taxon>
        <taxon>Pseudomonadati</taxon>
        <taxon>Pseudomonadota</taxon>
        <taxon>Alphaproteobacteria</taxon>
        <taxon>Hyphomicrobiales</taxon>
        <taxon>Nitrobacteraceae</taxon>
        <taxon>Bradyrhizobium</taxon>
    </lineage>
</organism>
<keyword evidence="3" id="KW-1185">Reference proteome</keyword>
<dbReference type="Gene3D" id="3.40.50.1820">
    <property type="entry name" value="alpha/beta hydrolase"/>
    <property type="match status" value="1"/>
</dbReference>
<gene>
    <name evidence="2" type="ORF">LQG66_10650</name>
</gene>
<keyword evidence="2" id="KW-0378">Hydrolase</keyword>
<dbReference type="InterPro" id="IPR022742">
    <property type="entry name" value="Hydrolase_4"/>
</dbReference>
<dbReference type="Pfam" id="PF12146">
    <property type="entry name" value="Hydrolase_4"/>
    <property type="match status" value="1"/>
</dbReference>
<dbReference type="PANTHER" id="PTHR11614">
    <property type="entry name" value="PHOSPHOLIPASE-RELATED"/>
    <property type="match status" value="1"/>
</dbReference>
<reference evidence="2" key="1">
    <citation type="journal article" date="2024" name="Antonie Van Leeuwenhoek">
        <title>Bradyrhizobium ontarionense sp. nov., a novel bacterial symbiont isolated from Aeschynomene indica (Indian jointvetch), harbours photosynthesis, nitrogen fixation and nitrous oxide (N2O) reductase genes.</title>
        <authorList>
            <person name="Bromfield E.S.P."/>
            <person name="Cloutier S."/>
        </authorList>
    </citation>
    <scope>NUCLEOTIDE SEQUENCE</scope>
    <source>
        <strain evidence="2">A19</strain>
    </source>
</reference>
<dbReference type="EMBL" id="CP088156">
    <property type="protein sequence ID" value="UFZ06721.1"/>
    <property type="molecule type" value="Genomic_DNA"/>
</dbReference>
<evidence type="ECO:0000259" key="1">
    <source>
        <dbReference type="Pfam" id="PF12146"/>
    </source>
</evidence>
<evidence type="ECO:0000313" key="3">
    <source>
        <dbReference type="Proteomes" id="UP001431010"/>
    </source>
</evidence>
<feature type="domain" description="Serine aminopeptidase S33" evidence="1">
    <location>
        <begin position="26"/>
        <end position="237"/>
    </location>
</feature>
<name>A0ABY3RGX5_9BRAD</name>
<accession>A0ABY3RGX5</accession>
<sequence length="278" mass="30824">MERAAIKWIRAVDGTELALHCWAPAKPRAALFYIHGIQSHAGWLFETGPQLAARDVAVVALDRRGSGRSGGERGHVATLELLLSDYLMGIKAAREVMPDAPLAVLGQSLGGSILAGLCTSGRLRAEALIFCAPALGQQRARHDPDKLGRFRACRGLSRSAVTLKDEDYTEEEVYLRFMLADALMLREVTDSTRSTLVHLEDAYAETAATLRVPTFLAAPERDPIIDLAVARRWLGRLVGPYRETVFATTHHYIEFSRQQESYWDWLAACAIPVEELQR</sequence>